<keyword evidence="3" id="KW-1185">Reference proteome</keyword>
<feature type="compositionally biased region" description="Polar residues" evidence="1">
    <location>
        <begin position="71"/>
        <end position="81"/>
    </location>
</feature>
<protein>
    <submittedName>
        <fullName evidence="2">Uncharacterized protein</fullName>
    </submittedName>
</protein>
<dbReference type="EMBL" id="JAHDVG010000475">
    <property type="protein sequence ID" value="KAH1176233.1"/>
    <property type="molecule type" value="Genomic_DNA"/>
</dbReference>
<gene>
    <name evidence="2" type="ORF">KIL84_020967</name>
</gene>
<organism evidence="2 3">
    <name type="scientific">Mauremys mutica</name>
    <name type="common">yellowpond turtle</name>
    <dbReference type="NCBI Taxonomy" id="74926"/>
    <lineage>
        <taxon>Eukaryota</taxon>
        <taxon>Metazoa</taxon>
        <taxon>Chordata</taxon>
        <taxon>Craniata</taxon>
        <taxon>Vertebrata</taxon>
        <taxon>Euteleostomi</taxon>
        <taxon>Archelosauria</taxon>
        <taxon>Testudinata</taxon>
        <taxon>Testudines</taxon>
        <taxon>Cryptodira</taxon>
        <taxon>Durocryptodira</taxon>
        <taxon>Testudinoidea</taxon>
        <taxon>Geoemydidae</taxon>
        <taxon>Geoemydinae</taxon>
        <taxon>Mauremys</taxon>
    </lineage>
</organism>
<name>A0A9D4AZI7_9SAUR</name>
<comment type="caution">
    <text evidence="2">The sequence shown here is derived from an EMBL/GenBank/DDBJ whole genome shotgun (WGS) entry which is preliminary data.</text>
</comment>
<feature type="region of interest" description="Disordered" evidence="1">
    <location>
        <begin position="38"/>
        <end position="87"/>
    </location>
</feature>
<feature type="compositionally biased region" description="Polar residues" evidence="1">
    <location>
        <begin position="40"/>
        <end position="50"/>
    </location>
</feature>
<sequence>MVPGSLPWLWVQLKGRCLQVSPAPVPSNMTTIGALWTDWGNDSPTCEQAQPSSSLHHHPPPHAPPPEKSPAQTLTSATYTIQRRPERPLCVDSAKDCNLGWGRGMRPEQ</sequence>
<evidence type="ECO:0000256" key="1">
    <source>
        <dbReference type="SAM" id="MobiDB-lite"/>
    </source>
</evidence>
<accession>A0A9D4AZI7</accession>
<reference evidence="2" key="1">
    <citation type="submission" date="2021-09" db="EMBL/GenBank/DDBJ databases">
        <title>The genome of Mauremys mutica provides insights into the evolution of semi-aquatic lifestyle.</title>
        <authorList>
            <person name="Gong S."/>
            <person name="Gao Y."/>
        </authorList>
    </citation>
    <scope>NUCLEOTIDE SEQUENCE</scope>
    <source>
        <strain evidence="2">MM-2020</strain>
        <tissue evidence="2">Muscle</tissue>
    </source>
</reference>
<dbReference type="AlphaFoldDB" id="A0A9D4AZI7"/>
<proteinExistence type="predicted"/>
<evidence type="ECO:0000313" key="3">
    <source>
        <dbReference type="Proteomes" id="UP000827986"/>
    </source>
</evidence>
<dbReference type="Proteomes" id="UP000827986">
    <property type="component" value="Unassembled WGS sequence"/>
</dbReference>
<evidence type="ECO:0000313" key="2">
    <source>
        <dbReference type="EMBL" id="KAH1176233.1"/>
    </source>
</evidence>